<protein>
    <submittedName>
        <fullName evidence="2">Pet127-domain-containing protein</fullName>
    </submittedName>
</protein>
<dbReference type="STRING" id="692275.N1QJQ0"/>
<feature type="compositionally biased region" description="Basic and acidic residues" evidence="1">
    <location>
        <begin position="83"/>
        <end position="92"/>
    </location>
</feature>
<feature type="compositionally biased region" description="Basic residues" evidence="1">
    <location>
        <begin position="69"/>
        <end position="82"/>
    </location>
</feature>
<proteinExistence type="predicted"/>
<feature type="region of interest" description="Disordered" evidence="1">
    <location>
        <begin position="25"/>
        <end position="138"/>
    </location>
</feature>
<reference evidence="2 3" key="1">
    <citation type="journal article" date="2012" name="PLoS Pathog.">
        <title>Diverse lifestyles and strategies of plant pathogenesis encoded in the genomes of eighteen Dothideomycetes fungi.</title>
        <authorList>
            <person name="Ohm R.A."/>
            <person name="Feau N."/>
            <person name="Henrissat B."/>
            <person name="Schoch C.L."/>
            <person name="Horwitz B.A."/>
            <person name="Barry K.W."/>
            <person name="Condon B.J."/>
            <person name="Copeland A.C."/>
            <person name="Dhillon B."/>
            <person name="Glaser F."/>
            <person name="Hesse C.N."/>
            <person name="Kosti I."/>
            <person name="LaButti K."/>
            <person name="Lindquist E.A."/>
            <person name="Lucas S."/>
            <person name="Salamov A.A."/>
            <person name="Bradshaw R.E."/>
            <person name="Ciuffetti L."/>
            <person name="Hamelin R.C."/>
            <person name="Kema G.H.J."/>
            <person name="Lawrence C."/>
            <person name="Scott J.A."/>
            <person name="Spatafora J.W."/>
            <person name="Turgeon B.G."/>
            <person name="de Wit P.J.G.M."/>
            <person name="Zhong S."/>
            <person name="Goodwin S.B."/>
            <person name="Grigoriev I.V."/>
        </authorList>
    </citation>
    <scope>NUCLEOTIDE SEQUENCE [LARGE SCALE GENOMIC DNA]</scope>
    <source>
        <strain evidence="2 3">SO2202</strain>
    </source>
</reference>
<feature type="compositionally biased region" description="Basic and acidic residues" evidence="1">
    <location>
        <begin position="484"/>
        <end position="493"/>
    </location>
</feature>
<sequence length="1231" mass="137539">MLVHSRQTWSKQAYVSRACRQQWQNAHQRRWNSQQQQTTSSPSAPTAAADSWFDTMNEISDEYSEHKQKGGRHRPEARKRSSSRSDRSRARDLQLPATSLATSAEVGVAPSASYKEGSGQAEYGDRRKQPVADEPSSDVLVSELLSELKVEADARRMKHEKSTAPPKDTGLRPFPTFRGPPPRPVDLLEVPPGKTTADAAGEGTSKPKVWKAKTSPVESGLGGQVENRVLLDQPIGSMDRLKETQSRKPWGGAARERASSPPPKATFDTLAKADRTTPKEHIETSVSKRPFGIMDSLKKLWRGPPEGPMEGLRSSPLTEKEPDDSYTAKPTSVASAAGTTEDNVSDNVELVHPLSADAASPSNFQSSEPGIAPPPEAHEAALSSLTKLYTKGSPLSEESRNTTSRAEGEVTEHSQADPKAEPPQNGTLAQGTDSHESGPIQKLKLEPAQLRLEQLEAEKLKLQPLAATQDTAPSRAKRRRLSRRDRNATRELSKSPTPHLSSSEEHDNRSELAGTTAHSFADQVSGLSLRDAMNGGAKSEATRARPVFRKVPQRKAHVEAPAAVQQAAEEVNPVVEEVNPVVEPESVSEVGEVGVEVEEQARVDLQSVQLTDLEVKQLELPQPPVPFLEYGLDRVLFNPGIYQLQDAASRVYNFDPYLQKIMPVEQFDFNSLKEYKTSSQDTALAEVAKQEGTRYVGSTSSMTSSLAHFHYLISNWRPLNLNMLSHGYFGPNTRSQYTKITKAPSAIFLRWKNGSYAIDADKEYDSPNVLMLLGKSMELLLTLPKDEYEKYRKSDPREVSEVQRTAPESYQYSTMGDFLMRSQLDAYDPRLPGNGTFDLKTRAVVSIRMSARDHEKMTGYEIYGDHGRWCSYEKEYHDMARATMLKYMLQARMGRMNGIFVAYHNVKRIFGFQYIPISEMDKLLHGQTDPSLGDQEFKASLRIMNDLLNKATAQYPEQSLRIHFETQESRGDDDSPTHLHMFAEPMTEEEIDGIQNKNKERTAEYERTVMGKETSSATNAKEKAEGEGEKAASDESAATGNDQDDAGAYARQRLSSSDAPADQPFLEQVKTLQTSELRPLFYATVIVQSQVNGAIPGEDRPKNLKADDQWELNYLIKDYDVTSHIWSLYSDMKARRREALWFEEDEGEVGEGLDGEGNLTPKVAKQDGYLQFLERLSKEGDMLREKIDLADRESGKDKDIVRVDDPLPSVRESISSVEDYMSWMYRREQRE</sequence>
<dbReference type="EMBL" id="KB456265">
    <property type="protein sequence ID" value="EMF12030.1"/>
    <property type="molecule type" value="Genomic_DNA"/>
</dbReference>
<dbReference type="RefSeq" id="XP_016760151.1">
    <property type="nucleotide sequence ID" value="XM_016905792.1"/>
</dbReference>
<accession>N1QJQ0</accession>
<dbReference type="Pfam" id="PF08634">
    <property type="entry name" value="Pet127"/>
    <property type="match status" value="1"/>
</dbReference>
<feature type="compositionally biased region" description="Basic and acidic residues" evidence="1">
    <location>
        <begin position="406"/>
        <end position="420"/>
    </location>
</feature>
<organism evidence="2 3">
    <name type="scientific">Sphaerulina musiva (strain SO2202)</name>
    <name type="common">Poplar stem canker fungus</name>
    <name type="synonym">Septoria musiva</name>
    <dbReference type="NCBI Taxonomy" id="692275"/>
    <lineage>
        <taxon>Eukaryota</taxon>
        <taxon>Fungi</taxon>
        <taxon>Dikarya</taxon>
        <taxon>Ascomycota</taxon>
        <taxon>Pezizomycotina</taxon>
        <taxon>Dothideomycetes</taxon>
        <taxon>Dothideomycetidae</taxon>
        <taxon>Mycosphaerellales</taxon>
        <taxon>Mycosphaerellaceae</taxon>
        <taxon>Sphaerulina</taxon>
    </lineage>
</organism>
<dbReference type="InterPro" id="IPR013943">
    <property type="entry name" value="Pet127"/>
</dbReference>
<dbReference type="AlphaFoldDB" id="N1QJQ0"/>
<feature type="region of interest" description="Disordered" evidence="1">
    <location>
        <begin position="152"/>
        <end position="446"/>
    </location>
</feature>
<keyword evidence="3" id="KW-1185">Reference proteome</keyword>
<name>N1QJQ0_SPHMS</name>
<dbReference type="PANTHER" id="PTHR31014">
    <property type="entry name" value="MITOCHONDRIAL TRANSLATION SYSTEM COMPONENT PET127-RELATED"/>
    <property type="match status" value="1"/>
</dbReference>
<dbReference type="GO" id="GO:0000964">
    <property type="term" value="P:mitochondrial RNA 5'-end processing"/>
    <property type="evidence" value="ECO:0007669"/>
    <property type="project" value="TreeGrafter"/>
</dbReference>
<evidence type="ECO:0000313" key="2">
    <source>
        <dbReference type="EMBL" id="EMF12030.1"/>
    </source>
</evidence>
<evidence type="ECO:0000313" key="3">
    <source>
        <dbReference type="Proteomes" id="UP000016931"/>
    </source>
</evidence>
<dbReference type="HOGENOM" id="CLU_273742_0_0_1"/>
<gene>
    <name evidence="2" type="ORF">SEPMUDRAFT_149825</name>
</gene>
<dbReference type="GeneID" id="27902929"/>
<dbReference type="PANTHER" id="PTHR31014:SF0">
    <property type="entry name" value="MITOCHONDRIAL TRANSLATION SYSTEM COMPONENT PET127-RELATED"/>
    <property type="match status" value="1"/>
</dbReference>
<feature type="compositionally biased region" description="Basic and acidic residues" evidence="1">
    <location>
        <begin position="271"/>
        <end position="283"/>
    </location>
</feature>
<feature type="compositionally biased region" description="Low complexity" evidence="1">
    <location>
        <begin position="33"/>
        <end position="49"/>
    </location>
</feature>
<dbReference type="eggNOG" id="ENOG502QPU6">
    <property type="taxonomic scope" value="Eukaryota"/>
</dbReference>
<dbReference type="GO" id="GO:0005740">
    <property type="term" value="C:mitochondrial envelope"/>
    <property type="evidence" value="ECO:0007669"/>
    <property type="project" value="TreeGrafter"/>
</dbReference>
<dbReference type="Proteomes" id="UP000016931">
    <property type="component" value="Unassembled WGS sequence"/>
</dbReference>
<feature type="compositionally biased region" description="Polar residues" evidence="1">
    <location>
        <begin position="328"/>
        <end position="346"/>
    </location>
</feature>
<evidence type="ECO:0000256" key="1">
    <source>
        <dbReference type="SAM" id="MobiDB-lite"/>
    </source>
</evidence>
<feature type="region of interest" description="Disordered" evidence="1">
    <location>
        <begin position="1004"/>
        <end position="1044"/>
    </location>
</feature>
<feature type="compositionally biased region" description="Basic and acidic residues" evidence="1">
    <location>
        <begin position="1020"/>
        <end position="1033"/>
    </location>
</feature>
<dbReference type="OrthoDB" id="10249045at2759"/>
<feature type="region of interest" description="Disordered" evidence="1">
    <location>
        <begin position="459"/>
        <end position="513"/>
    </location>
</feature>